<proteinExistence type="predicted"/>
<keyword evidence="1" id="KW-1133">Transmembrane helix</keyword>
<protein>
    <recommendedName>
        <fullName evidence="2">PhoD-like phosphatase metallophosphatase domain-containing protein</fullName>
    </recommendedName>
</protein>
<keyword evidence="1" id="KW-0472">Membrane</keyword>
<dbReference type="InterPro" id="IPR018946">
    <property type="entry name" value="PhoD-like_MPP"/>
</dbReference>
<reference evidence="3" key="2">
    <citation type="submission" date="2021-03" db="UniProtKB">
        <authorList>
            <consortium name="EnsemblPlants"/>
        </authorList>
    </citation>
    <scope>IDENTIFICATION</scope>
</reference>
<evidence type="ECO:0000313" key="3">
    <source>
        <dbReference type="EnsemblPlants" id="AUR62042532-RA:cds"/>
    </source>
</evidence>
<dbReference type="OMA" id="AHEPELW"/>
<dbReference type="PANTHER" id="PTHR33987">
    <property type="entry name" value="CALCINEURIN-LIKE METALLO-PHOSPHOESTERASE SUPERFAMILY PROTEIN"/>
    <property type="match status" value="1"/>
</dbReference>
<dbReference type="Pfam" id="PF09423">
    <property type="entry name" value="PhoD"/>
    <property type="match status" value="1"/>
</dbReference>
<dbReference type="CDD" id="cd07389">
    <property type="entry name" value="MPP_PhoD"/>
    <property type="match status" value="1"/>
</dbReference>
<dbReference type="EnsemblPlants" id="AUR62042532-RA">
    <property type="protein sequence ID" value="AUR62042532-RA:cds"/>
    <property type="gene ID" value="AUR62042532"/>
</dbReference>
<dbReference type="InterPro" id="IPR038607">
    <property type="entry name" value="PhoD-like_sf"/>
</dbReference>
<accession>A0A803N9B5</accession>
<evidence type="ECO:0000259" key="2">
    <source>
        <dbReference type="Pfam" id="PF09423"/>
    </source>
</evidence>
<gene>
    <name evidence="3" type="primary">LOC110699107</name>
</gene>
<feature type="transmembrane region" description="Helical" evidence="1">
    <location>
        <begin position="443"/>
        <end position="468"/>
    </location>
</feature>
<evidence type="ECO:0000256" key="1">
    <source>
        <dbReference type="SAM" id="Phobius"/>
    </source>
</evidence>
<organism evidence="3 4">
    <name type="scientific">Chenopodium quinoa</name>
    <name type="common">Quinoa</name>
    <dbReference type="NCBI Taxonomy" id="63459"/>
    <lineage>
        <taxon>Eukaryota</taxon>
        <taxon>Viridiplantae</taxon>
        <taxon>Streptophyta</taxon>
        <taxon>Embryophyta</taxon>
        <taxon>Tracheophyta</taxon>
        <taxon>Spermatophyta</taxon>
        <taxon>Magnoliopsida</taxon>
        <taxon>eudicotyledons</taxon>
        <taxon>Gunneridae</taxon>
        <taxon>Pentapetalae</taxon>
        <taxon>Caryophyllales</taxon>
        <taxon>Chenopodiaceae</taxon>
        <taxon>Chenopodioideae</taxon>
        <taxon>Atripliceae</taxon>
        <taxon>Chenopodium</taxon>
    </lineage>
</organism>
<sequence length="479" mass="54432">MSKTVIQSYALKMLKMLDFRLSRRSLRRCQAVVILHNNICCFFFTGAAANIDAQSPVTRIAFGSGSNQTNPQIIWNAINDFNPQLFIWLGDNIYGDNKRPFRLFGKQRTFGPWKNVPRFYPSSELEMQSKFNLVKTHPAYSRLRNRSEIIGTWDDHDYGLNDAGKEFSGKDINQRLLLDFLDEPVDSPRRKQAGVYTSYTYGPIGKQIKVILLDIRYFRDPISSGGSVLGSSQWEWLEKQLHGPPTAVTIIGSSVQVLSNHSAVTSPFFSVEGWGRFPKERKQLFQLINDSKRDGVLFISGDVHFAEITRYDCATGYPLYDITSSGLTQSIEGVVPPSLRFLLRLMAWSLPTTGRVMEQNCRYKSCVYGKPNFGVIEIQWKSDPVIIKVEVRDINGSPVISKKIPLSDIQDGNMELAASDNKASRKKYCSLEVDLPWIVRYRLAIFVFSALSVCLLAFFGLAFSAIILSRRWLRKCKHD</sequence>
<reference evidence="3" key="1">
    <citation type="journal article" date="2017" name="Nature">
        <title>The genome of Chenopodium quinoa.</title>
        <authorList>
            <person name="Jarvis D.E."/>
            <person name="Ho Y.S."/>
            <person name="Lightfoot D.J."/>
            <person name="Schmoeckel S.M."/>
            <person name="Li B."/>
            <person name="Borm T.J.A."/>
            <person name="Ohyanagi H."/>
            <person name="Mineta K."/>
            <person name="Michell C.T."/>
            <person name="Saber N."/>
            <person name="Kharbatia N.M."/>
            <person name="Rupper R.R."/>
            <person name="Sharp A.R."/>
            <person name="Dally N."/>
            <person name="Boughton B.A."/>
            <person name="Woo Y.H."/>
            <person name="Gao G."/>
            <person name="Schijlen E.G.W.M."/>
            <person name="Guo X."/>
            <person name="Momin A.A."/>
            <person name="Negrao S."/>
            <person name="Al-Babili S."/>
            <person name="Gehring C."/>
            <person name="Roessner U."/>
            <person name="Jung C."/>
            <person name="Murphy K."/>
            <person name="Arold S.T."/>
            <person name="Gojobori T."/>
            <person name="van der Linden C.G."/>
            <person name="van Loo E.N."/>
            <person name="Jellen E.N."/>
            <person name="Maughan P.J."/>
            <person name="Tester M."/>
        </authorList>
    </citation>
    <scope>NUCLEOTIDE SEQUENCE [LARGE SCALE GENOMIC DNA]</scope>
    <source>
        <strain evidence="3">cv. PI 614886</strain>
    </source>
</reference>
<keyword evidence="4" id="KW-1185">Reference proteome</keyword>
<dbReference type="RefSeq" id="XP_021732288.1">
    <property type="nucleotide sequence ID" value="XM_021876596.1"/>
</dbReference>
<dbReference type="Gramene" id="AUR62042532-RA">
    <property type="protein sequence ID" value="AUR62042532-RA:cds"/>
    <property type="gene ID" value="AUR62042532"/>
</dbReference>
<dbReference type="PANTHER" id="PTHR33987:SF1">
    <property type="entry name" value="CALCINEURIN-LIKE METALLO-PHOSPHOESTERASE SUPERFAMILY PROTEIN"/>
    <property type="match status" value="1"/>
</dbReference>
<keyword evidence="1" id="KW-0812">Transmembrane</keyword>
<dbReference type="OrthoDB" id="10266805at2759"/>
<dbReference type="InterPro" id="IPR029052">
    <property type="entry name" value="Metallo-depent_PP-like"/>
</dbReference>
<dbReference type="SUPFAM" id="SSF56300">
    <property type="entry name" value="Metallo-dependent phosphatases"/>
    <property type="match status" value="1"/>
</dbReference>
<dbReference type="KEGG" id="cqi:110699107"/>
<feature type="domain" description="PhoD-like phosphatase metallophosphatase" evidence="2">
    <location>
        <begin position="74"/>
        <end position="313"/>
    </location>
</feature>
<dbReference type="Gene3D" id="3.60.21.70">
    <property type="entry name" value="PhoD-like phosphatase"/>
    <property type="match status" value="1"/>
</dbReference>
<evidence type="ECO:0000313" key="4">
    <source>
        <dbReference type="Proteomes" id="UP000596660"/>
    </source>
</evidence>
<dbReference type="Proteomes" id="UP000596660">
    <property type="component" value="Unplaced"/>
</dbReference>
<name>A0A803N9B5_CHEQI</name>
<dbReference type="AlphaFoldDB" id="A0A803N9B5"/>
<dbReference type="GeneID" id="110699107"/>